<evidence type="ECO:0000256" key="4">
    <source>
        <dbReference type="ARBA" id="ARBA00022989"/>
    </source>
</evidence>
<organism evidence="8 9">
    <name type="scientific">Virgibacillus kapii</name>
    <dbReference type="NCBI Taxonomy" id="1638645"/>
    <lineage>
        <taxon>Bacteria</taxon>
        <taxon>Bacillati</taxon>
        <taxon>Bacillota</taxon>
        <taxon>Bacilli</taxon>
        <taxon>Bacillales</taxon>
        <taxon>Bacillaceae</taxon>
        <taxon>Virgibacillus</taxon>
    </lineage>
</organism>
<evidence type="ECO:0000313" key="8">
    <source>
        <dbReference type="EMBL" id="GGJ75596.1"/>
    </source>
</evidence>
<protein>
    <recommendedName>
        <fullName evidence="7">Major facilitator superfamily (MFS) profile domain-containing protein</fullName>
    </recommendedName>
</protein>
<dbReference type="EMBL" id="BMPN01000011">
    <property type="protein sequence ID" value="GGJ75596.1"/>
    <property type="molecule type" value="Genomic_DNA"/>
</dbReference>
<name>A0ABQ2DY80_9BACI</name>
<evidence type="ECO:0000259" key="7">
    <source>
        <dbReference type="PROSITE" id="PS50850"/>
    </source>
</evidence>
<evidence type="ECO:0000256" key="2">
    <source>
        <dbReference type="ARBA" id="ARBA00022448"/>
    </source>
</evidence>
<keyword evidence="2" id="KW-0813">Transport</keyword>
<dbReference type="Pfam" id="PF07690">
    <property type="entry name" value="MFS_1"/>
    <property type="match status" value="1"/>
</dbReference>
<gene>
    <name evidence="8" type="ORF">GCM10007111_41360</name>
</gene>
<reference evidence="9" key="1">
    <citation type="journal article" date="2019" name="Int. J. Syst. Evol. Microbiol.">
        <title>The Global Catalogue of Microorganisms (GCM) 10K type strain sequencing project: providing services to taxonomists for standard genome sequencing and annotation.</title>
        <authorList>
            <consortium name="The Broad Institute Genomics Platform"/>
            <consortium name="The Broad Institute Genome Sequencing Center for Infectious Disease"/>
            <person name="Wu L."/>
            <person name="Ma J."/>
        </authorList>
    </citation>
    <scope>NUCLEOTIDE SEQUENCE [LARGE SCALE GENOMIC DNA]</scope>
    <source>
        <strain evidence="9">JCM 30071</strain>
    </source>
</reference>
<feature type="transmembrane region" description="Helical" evidence="6">
    <location>
        <begin position="20"/>
        <end position="39"/>
    </location>
</feature>
<evidence type="ECO:0000256" key="5">
    <source>
        <dbReference type="ARBA" id="ARBA00023136"/>
    </source>
</evidence>
<keyword evidence="4 6" id="KW-1133">Transmembrane helix</keyword>
<accession>A0ABQ2DY80</accession>
<keyword evidence="3 6" id="KW-0812">Transmembrane</keyword>
<proteinExistence type="predicted"/>
<dbReference type="Gene3D" id="1.20.1720.10">
    <property type="entry name" value="Multidrug resistance protein D"/>
    <property type="match status" value="1"/>
</dbReference>
<feature type="transmembrane region" description="Helical" evidence="6">
    <location>
        <begin position="51"/>
        <end position="68"/>
    </location>
</feature>
<evidence type="ECO:0000256" key="3">
    <source>
        <dbReference type="ARBA" id="ARBA00022692"/>
    </source>
</evidence>
<dbReference type="InterPro" id="IPR011701">
    <property type="entry name" value="MFS"/>
</dbReference>
<evidence type="ECO:0000256" key="1">
    <source>
        <dbReference type="ARBA" id="ARBA00004651"/>
    </source>
</evidence>
<comment type="caution">
    <text evidence="8">The sequence shown here is derived from an EMBL/GenBank/DDBJ whole genome shotgun (WGS) entry which is preliminary data.</text>
</comment>
<evidence type="ECO:0000256" key="6">
    <source>
        <dbReference type="SAM" id="Phobius"/>
    </source>
</evidence>
<sequence length="108" mass="11820">MIAIALTRLQHDFNFTYLDAPGLSLFLYLVSAAGQPIMGKLSKRYVRSKRLFMAELTIVSLASILASISPNYLFLLVCRALQAMGSSSGMSMIRTFISEGQGRAIAIL</sequence>
<dbReference type="SUPFAM" id="SSF103473">
    <property type="entry name" value="MFS general substrate transporter"/>
    <property type="match status" value="1"/>
</dbReference>
<keyword evidence="5 6" id="KW-0472">Membrane</keyword>
<dbReference type="PROSITE" id="PS50850">
    <property type="entry name" value="MFS"/>
    <property type="match status" value="1"/>
</dbReference>
<evidence type="ECO:0000313" key="9">
    <source>
        <dbReference type="Proteomes" id="UP000634435"/>
    </source>
</evidence>
<dbReference type="Proteomes" id="UP000634435">
    <property type="component" value="Unassembled WGS sequence"/>
</dbReference>
<dbReference type="InterPro" id="IPR020846">
    <property type="entry name" value="MFS_dom"/>
</dbReference>
<keyword evidence="9" id="KW-1185">Reference proteome</keyword>
<dbReference type="InterPro" id="IPR036259">
    <property type="entry name" value="MFS_trans_sf"/>
</dbReference>
<comment type="subcellular location">
    <subcellularLocation>
        <location evidence="1">Cell membrane</location>
        <topology evidence="1">Multi-pass membrane protein</topology>
    </subcellularLocation>
</comment>
<feature type="domain" description="Major facilitator superfamily (MFS) profile" evidence="7">
    <location>
        <begin position="1"/>
        <end position="108"/>
    </location>
</feature>